<name>A0A1M6DJP5_9FIRM</name>
<keyword evidence="5" id="KW-0486">Methionine biosynthesis</keyword>
<dbReference type="Gene3D" id="3.40.50.1580">
    <property type="entry name" value="Nucleoside phosphorylase domain"/>
    <property type="match status" value="1"/>
</dbReference>
<sequence>MVIGIIGAMDEEILLLKEKIENIVETDCLNFKIYSGEYAGKKVVFMRSGIGKVNSAVSTQILISDFKAASIINTGIAGSLAESVSIGDIVISTETQQYDIDVTVFGYKEGEIPRMDTSVFKSDENMIRICSDLVEGEAKVHVGKIVSGDKFVSKNELKSKLRKDFNALCVDMESASIGHVCHLYKTPYVAIRCISDNADESADVKYANFDKYAAEISAKITLKAIEML</sequence>
<dbReference type="Pfam" id="PF01048">
    <property type="entry name" value="PNP_UDP_1"/>
    <property type="match status" value="1"/>
</dbReference>
<dbReference type="NCBIfam" id="NF004079">
    <property type="entry name" value="PRK05584.1"/>
    <property type="match status" value="1"/>
</dbReference>
<dbReference type="GO" id="GO:0008782">
    <property type="term" value="F:adenosylhomocysteine nucleosidase activity"/>
    <property type="evidence" value="ECO:0007669"/>
    <property type="project" value="UniProtKB-EC"/>
</dbReference>
<keyword evidence="4" id="KW-0378">Hydrolase</keyword>
<accession>A0A1M6DJP5</accession>
<evidence type="ECO:0000259" key="6">
    <source>
        <dbReference type="Pfam" id="PF01048"/>
    </source>
</evidence>
<dbReference type="CDD" id="cd09008">
    <property type="entry name" value="MTAN"/>
    <property type="match status" value="1"/>
</dbReference>
<evidence type="ECO:0000256" key="5">
    <source>
        <dbReference type="ARBA" id="ARBA00023167"/>
    </source>
</evidence>
<dbReference type="PANTHER" id="PTHR46832:SF1">
    <property type="entry name" value="5'-METHYLTHIOADENOSINE_S-ADENOSYLHOMOCYSTEINE NUCLEOSIDASE"/>
    <property type="match status" value="1"/>
</dbReference>
<organism evidence="7 8">
    <name type="scientific">Dethiosulfatibacter aminovorans DSM 17477</name>
    <dbReference type="NCBI Taxonomy" id="1121476"/>
    <lineage>
        <taxon>Bacteria</taxon>
        <taxon>Bacillati</taxon>
        <taxon>Bacillota</taxon>
        <taxon>Tissierellia</taxon>
        <taxon>Dethiosulfatibacter</taxon>
    </lineage>
</organism>
<dbReference type="GO" id="GO:0019284">
    <property type="term" value="P:L-methionine salvage from S-adenosylmethionine"/>
    <property type="evidence" value="ECO:0007669"/>
    <property type="project" value="TreeGrafter"/>
</dbReference>
<evidence type="ECO:0000256" key="2">
    <source>
        <dbReference type="ARBA" id="ARBA00011974"/>
    </source>
</evidence>
<gene>
    <name evidence="7" type="ORF">SAMN02745751_00942</name>
</gene>
<dbReference type="SUPFAM" id="SSF53167">
    <property type="entry name" value="Purine and uridine phosphorylases"/>
    <property type="match status" value="1"/>
</dbReference>
<dbReference type="AlphaFoldDB" id="A0A1M6DJP5"/>
<evidence type="ECO:0000256" key="1">
    <source>
        <dbReference type="ARBA" id="ARBA00004945"/>
    </source>
</evidence>
<dbReference type="GO" id="GO:0005829">
    <property type="term" value="C:cytosol"/>
    <property type="evidence" value="ECO:0007669"/>
    <property type="project" value="TreeGrafter"/>
</dbReference>
<comment type="pathway">
    <text evidence="1">Amino-acid biosynthesis; L-methionine biosynthesis via salvage pathway; S-methyl-5-thio-alpha-D-ribose 1-phosphate from S-methyl-5'-thioadenosine (hydrolase route): step 1/2.</text>
</comment>
<dbReference type="STRING" id="1121476.SAMN02745751_00942"/>
<dbReference type="GO" id="GO:0008930">
    <property type="term" value="F:methylthioadenosine nucleosidase activity"/>
    <property type="evidence" value="ECO:0007669"/>
    <property type="project" value="InterPro"/>
</dbReference>
<dbReference type="GO" id="GO:0019509">
    <property type="term" value="P:L-methionine salvage from methylthioadenosine"/>
    <property type="evidence" value="ECO:0007669"/>
    <property type="project" value="UniProtKB-UniPathway"/>
</dbReference>
<proteinExistence type="predicted"/>
<dbReference type="InterPro" id="IPR000845">
    <property type="entry name" value="Nucleoside_phosphorylase_d"/>
</dbReference>
<dbReference type="RefSeq" id="WP_094762709.1">
    <property type="nucleotide sequence ID" value="NZ_FQZL01000006.1"/>
</dbReference>
<dbReference type="EMBL" id="FQZL01000006">
    <property type="protein sequence ID" value="SHI73412.1"/>
    <property type="molecule type" value="Genomic_DNA"/>
</dbReference>
<dbReference type="NCBIfam" id="TIGR01704">
    <property type="entry name" value="MTA_SAH-Nsdase"/>
    <property type="match status" value="1"/>
</dbReference>
<feature type="domain" description="Nucleoside phosphorylase" evidence="6">
    <location>
        <begin position="3"/>
        <end position="225"/>
    </location>
</feature>
<dbReference type="UniPathway" id="UPA00904">
    <property type="reaction ID" value="UER00871"/>
</dbReference>
<evidence type="ECO:0000256" key="3">
    <source>
        <dbReference type="ARBA" id="ARBA00022605"/>
    </source>
</evidence>
<evidence type="ECO:0000256" key="4">
    <source>
        <dbReference type="ARBA" id="ARBA00022801"/>
    </source>
</evidence>
<dbReference type="GO" id="GO:0009164">
    <property type="term" value="P:nucleoside catabolic process"/>
    <property type="evidence" value="ECO:0007669"/>
    <property type="project" value="InterPro"/>
</dbReference>
<dbReference type="InterPro" id="IPR010049">
    <property type="entry name" value="MTA_SAH_Nsdase"/>
</dbReference>
<dbReference type="InterPro" id="IPR035994">
    <property type="entry name" value="Nucleoside_phosphorylase_sf"/>
</dbReference>
<evidence type="ECO:0000313" key="7">
    <source>
        <dbReference type="EMBL" id="SHI73412.1"/>
    </source>
</evidence>
<keyword evidence="3" id="KW-0028">Amino-acid biosynthesis</keyword>
<protein>
    <recommendedName>
        <fullName evidence="2">adenosylhomocysteine nucleosidase</fullName>
        <ecNumber evidence="2">3.2.2.9</ecNumber>
    </recommendedName>
</protein>
<reference evidence="7 8" key="1">
    <citation type="submission" date="2016-11" db="EMBL/GenBank/DDBJ databases">
        <authorList>
            <person name="Jaros S."/>
            <person name="Januszkiewicz K."/>
            <person name="Wedrychowicz H."/>
        </authorList>
    </citation>
    <scope>NUCLEOTIDE SEQUENCE [LARGE SCALE GENOMIC DNA]</scope>
    <source>
        <strain evidence="7 8">DSM 17477</strain>
    </source>
</reference>
<evidence type="ECO:0000313" key="8">
    <source>
        <dbReference type="Proteomes" id="UP000184052"/>
    </source>
</evidence>
<dbReference type="Proteomes" id="UP000184052">
    <property type="component" value="Unassembled WGS sequence"/>
</dbReference>
<dbReference type="PANTHER" id="PTHR46832">
    <property type="entry name" value="5'-METHYLTHIOADENOSINE/S-ADENOSYLHOMOCYSTEINE NUCLEOSIDASE"/>
    <property type="match status" value="1"/>
</dbReference>
<keyword evidence="8" id="KW-1185">Reference proteome</keyword>
<dbReference type="OrthoDB" id="9792278at2"/>
<dbReference type="EC" id="3.2.2.9" evidence="2"/>